<evidence type="ECO:0000256" key="3">
    <source>
        <dbReference type="ARBA" id="ARBA00022679"/>
    </source>
</evidence>
<comment type="catalytic activity">
    <reaction evidence="5 6">
        <text>N-terminal L-alanyl-[ribosomal protein bS18] + acetyl-CoA = N-terminal N(alpha)-acetyl-L-alanyl-[ribosomal protein bS18] + CoA + H(+)</text>
        <dbReference type="Rhea" id="RHEA:43756"/>
        <dbReference type="Rhea" id="RHEA-COMP:10676"/>
        <dbReference type="Rhea" id="RHEA-COMP:10677"/>
        <dbReference type="ChEBI" id="CHEBI:15378"/>
        <dbReference type="ChEBI" id="CHEBI:57287"/>
        <dbReference type="ChEBI" id="CHEBI:57288"/>
        <dbReference type="ChEBI" id="CHEBI:64718"/>
        <dbReference type="ChEBI" id="CHEBI:83683"/>
        <dbReference type="EC" id="2.3.1.266"/>
    </reaction>
</comment>
<dbReference type="EMBL" id="VMNH01000009">
    <property type="protein sequence ID" value="TVO75258.1"/>
    <property type="molecule type" value="Genomic_DNA"/>
</dbReference>
<dbReference type="InterPro" id="IPR006464">
    <property type="entry name" value="AcTrfase_RimI/Ard1"/>
</dbReference>
<feature type="active site" description="Proton donor" evidence="5">
    <location>
        <position position="123"/>
    </location>
</feature>
<dbReference type="AlphaFoldDB" id="A0A558E162"/>
<dbReference type="GO" id="GO:0005737">
    <property type="term" value="C:cytoplasm"/>
    <property type="evidence" value="ECO:0007669"/>
    <property type="project" value="UniProtKB-SubCell"/>
</dbReference>
<dbReference type="InterPro" id="IPR050680">
    <property type="entry name" value="YpeA/RimI_acetyltransf"/>
</dbReference>
<dbReference type="GO" id="GO:0008999">
    <property type="term" value="F:protein-N-terminal-alanine acetyltransferase activity"/>
    <property type="evidence" value="ECO:0007669"/>
    <property type="project" value="UniProtKB-UniRule"/>
</dbReference>
<reference evidence="8 9" key="1">
    <citation type="submission" date="2019-07" db="EMBL/GenBank/DDBJ databases">
        <title>The pathways for chlorine oxyanion respiration interact through the shared metabolite chlorate.</title>
        <authorList>
            <person name="Barnum T.P."/>
            <person name="Cheng Y."/>
            <person name="Hill K.A."/>
            <person name="Lucas L.N."/>
            <person name="Carlson H.K."/>
            <person name="Coates J.D."/>
        </authorList>
    </citation>
    <scope>NUCLEOTIDE SEQUENCE [LARGE SCALE GENOMIC DNA]</scope>
    <source>
        <strain evidence="8 9">BK-1</strain>
    </source>
</reference>
<feature type="binding site" evidence="5">
    <location>
        <position position="116"/>
    </location>
    <ligand>
        <name>acetyl-CoA</name>
        <dbReference type="ChEBI" id="CHEBI:57288"/>
    </ligand>
</feature>
<accession>A0A558E162</accession>
<keyword evidence="2 5" id="KW-0963">Cytoplasm</keyword>
<feature type="active site" description="Proton acceptor" evidence="5">
    <location>
        <position position="111"/>
    </location>
</feature>
<dbReference type="InterPro" id="IPR016181">
    <property type="entry name" value="Acyl_CoA_acyltransferase"/>
</dbReference>
<comment type="function">
    <text evidence="5 6">Acetylates the N-terminal alanine of ribosomal protein bS18.</text>
</comment>
<evidence type="ECO:0000256" key="1">
    <source>
        <dbReference type="ARBA" id="ARBA00005395"/>
    </source>
</evidence>
<organism evidence="8 9">
    <name type="scientific">Sedimenticola selenatireducens</name>
    <dbReference type="NCBI Taxonomy" id="191960"/>
    <lineage>
        <taxon>Bacteria</taxon>
        <taxon>Pseudomonadati</taxon>
        <taxon>Pseudomonadota</taxon>
        <taxon>Gammaproteobacteria</taxon>
        <taxon>Chromatiales</taxon>
        <taxon>Sedimenticolaceae</taxon>
        <taxon>Sedimenticola</taxon>
    </lineage>
</organism>
<keyword evidence="3 5" id="KW-0808">Transferase</keyword>
<dbReference type="PROSITE" id="PS51186">
    <property type="entry name" value="GNAT"/>
    <property type="match status" value="1"/>
</dbReference>
<dbReference type="RefSeq" id="WP_144358831.1">
    <property type="nucleotide sequence ID" value="NZ_VMNH01000009.1"/>
</dbReference>
<sequence>MSALLKDPLLKLRPLRESDIDAIMAVERRCYEHPWTPGIFRDSLKVGYHCWGYFLDEKLIGYAVMSVAAGEAHILNICTHPDQRGQGLARRLMMRVINRAREQEVDTVFLEVRSSNRIAQGLYESLGFNEIGMRRGYYPAGQGREDAILFAKVL</sequence>
<evidence type="ECO:0000256" key="6">
    <source>
        <dbReference type="RuleBase" id="RU363094"/>
    </source>
</evidence>
<proteinExistence type="inferred from homology"/>
<evidence type="ECO:0000313" key="9">
    <source>
        <dbReference type="Proteomes" id="UP000316649"/>
    </source>
</evidence>
<evidence type="ECO:0000313" key="8">
    <source>
        <dbReference type="EMBL" id="TVO75258.1"/>
    </source>
</evidence>
<keyword evidence="4 5" id="KW-0012">Acyltransferase</keyword>
<comment type="caution">
    <text evidence="8">The sequence shown here is derived from an EMBL/GenBank/DDBJ whole genome shotgun (WGS) entry which is preliminary data.</text>
</comment>
<dbReference type="OrthoDB" id="9796919at2"/>
<evidence type="ECO:0000256" key="5">
    <source>
        <dbReference type="HAMAP-Rule" id="MF_02210"/>
    </source>
</evidence>
<evidence type="ECO:0000256" key="2">
    <source>
        <dbReference type="ARBA" id="ARBA00022490"/>
    </source>
</evidence>
<dbReference type="InterPro" id="IPR000182">
    <property type="entry name" value="GNAT_dom"/>
</dbReference>
<protein>
    <recommendedName>
        <fullName evidence="5 6">[Ribosomal protein bS18]-alanine N-acetyltransferase</fullName>
        <ecNumber evidence="5 6">2.3.1.266</ecNumber>
    </recommendedName>
</protein>
<keyword evidence="9" id="KW-1185">Reference proteome</keyword>
<comment type="subcellular location">
    <subcellularLocation>
        <location evidence="5 6">Cytoplasm</location>
    </subcellularLocation>
</comment>
<dbReference type="InterPro" id="IPR043690">
    <property type="entry name" value="RimI"/>
</dbReference>
<dbReference type="NCBIfam" id="TIGR01575">
    <property type="entry name" value="rimI"/>
    <property type="match status" value="1"/>
</dbReference>
<comment type="caution">
    <text evidence="5">Lacks conserved residue(s) required for the propagation of feature annotation.</text>
</comment>
<comment type="similarity">
    <text evidence="1 5 6">Belongs to the acetyltransferase family. RimI subfamily.</text>
</comment>
<dbReference type="PANTHER" id="PTHR43420:SF44">
    <property type="entry name" value="ACETYLTRANSFERASE YPEA"/>
    <property type="match status" value="1"/>
</dbReference>
<name>A0A558E162_9GAMM</name>
<dbReference type="Pfam" id="PF00583">
    <property type="entry name" value="Acetyltransf_1"/>
    <property type="match status" value="1"/>
</dbReference>
<dbReference type="CDD" id="cd04301">
    <property type="entry name" value="NAT_SF"/>
    <property type="match status" value="1"/>
</dbReference>
<dbReference type="SUPFAM" id="SSF55729">
    <property type="entry name" value="Acyl-CoA N-acyltransferases (Nat)"/>
    <property type="match status" value="1"/>
</dbReference>
<dbReference type="Gene3D" id="3.40.630.30">
    <property type="match status" value="1"/>
</dbReference>
<dbReference type="PANTHER" id="PTHR43420">
    <property type="entry name" value="ACETYLTRANSFERASE"/>
    <property type="match status" value="1"/>
</dbReference>
<dbReference type="Proteomes" id="UP000316649">
    <property type="component" value="Unassembled WGS sequence"/>
</dbReference>
<dbReference type="HAMAP" id="MF_02210">
    <property type="entry name" value="RimI"/>
    <property type="match status" value="1"/>
</dbReference>
<dbReference type="EC" id="2.3.1.266" evidence="5 6"/>
<feature type="domain" description="N-acetyltransferase" evidence="7">
    <location>
        <begin position="10"/>
        <end position="154"/>
    </location>
</feature>
<evidence type="ECO:0000256" key="4">
    <source>
        <dbReference type="ARBA" id="ARBA00023315"/>
    </source>
</evidence>
<evidence type="ECO:0000259" key="7">
    <source>
        <dbReference type="PROSITE" id="PS51186"/>
    </source>
</evidence>
<gene>
    <name evidence="5 8" type="primary">rimI</name>
    <name evidence="8" type="ORF">FHP88_09640</name>
</gene>